<dbReference type="Proteomes" id="UP000067444">
    <property type="component" value="Chromosome"/>
</dbReference>
<proteinExistence type="predicted"/>
<reference evidence="3 4" key="1">
    <citation type="journal article" date="2015" name="Genome Announc.">
        <title>Closed Genome Sequence of Octadecabacter temperatus SB1, the First Mesophilic Species of the Genus Octadecabacter.</title>
        <authorList>
            <person name="Voget S."/>
            <person name="Billerbeck S."/>
            <person name="Simon M."/>
            <person name="Daniel R."/>
        </authorList>
    </citation>
    <scope>NUCLEOTIDE SEQUENCE [LARGE SCALE GENOMIC DNA]</scope>
    <source>
        <strain evidence="3 4">SB1</strain>
    </source>
</reference>
<dbReference type="RefSeq" id="WP_049834120.1">
    <property type="nucleotide sequence ID" value="NZ_CP012160.1"/>
</dbReference>
<name>A0A0K0Y485_9RHOB</name>
<evidence type="ECO:0000256" key="2">
    <source>
        <dbReference type="ARBA" id="ARBA00022898"/>
    </source>
</evidence>
<keyword evidence="4" id="KW-1185">Reference proteome</keyword>
<evidence type="ECO:0000313" key="3">
    <source>
        <dbReference type="EMBL" id="AKS45759.1"/>
    </source>
</evidence>
<dbReference type="STRING" id="1458307.OSB_12040"/>
<dbReference type="OrthoDB" id="34584at2"/>
<dbReference type="EC" id="4.3.1.15" evidence="3"/>
<dbReference type="KEGG" id="otm:OSB_12040"/>
<gene>
    <name evidence="3" type="primary">dpaL</name>
    <name evidence="3" type="ORF">OSB_12040</name>
</gene>
<evidence type="ECO:0000313" key="4">
    <source>
        <dbReference type="Proteomes" id="UP000067444"/>
    </source>
</evidence>
<comment type="cofactor">
    <cofactor evidence="1">
        <name>pyridoxal 5'-phosphate</name>
        <dbReference type="ChEBI" id="CHEBI:597326"/>
    </cofactor>
</comment>
<sequence>MRDHFDNPYFQVGLPDWKDMPKDDPTNVSALLAKCPAHKATTLLDMPDLAGRIGVAKVSVKDESGRMGLGSFKALGAAYAIACEAADKVVDHQWSMALTGEVFITASAGNHGLSVAAGARLFGAKAIIYLAESVPEAFADRLRAIGADVVRAGATYEDSLDAAQVSADAGQGTLLSDGSWPGYTTLPSRVMEGYLQMAVEVAEQIDEAPTHIFLQAGVGGLAAAVAAYSRRVWGIGPVIVVVEPDAAPALIESMRAGAIVETTGPVSDMGRLDCKTPSMIALAGLARDANTFLTVTEEDAALAVQVLAEHSLTTTPSGGAGFAAALNGFEDMGPEARVLIILSEGAEDV</sequence>
<protein>
    <submittedName>
        <fullName evidence="3">Diaminopropionate ammonia-lyase</fullName>
        <ecNumber evidence="3">4.3.1.15</ecNumber>
    </submittedName>
</protein>
<dbReference type="GO" id="GO:0008838">
    <property type="term" value="F:diaminopropionate ammonia-lyase activity"/>
    <property type="evidence" value="ECO:0007669"/>
    <property type="project" value="UniProtKB-EC"/>
</dbReference>
<organism evidence="3 4">
    <name type="scientific">Octadecabacter temperatus</name>
    <dbReference type="NCBI Taxonomy" id="1458307"/>
    <lineage>
        <taxon>Bacteria</taxon>
        <taxon>Pseudomonadati</taxon>
        <taxon>Pseudomonadota</taxon>
        <taxon>Alphaproteobacteria</taxon>
        <taxon>Rhodobacterales</taxon>
        <taxon>Roseobacteraceae</taxon>
        <taxon>Octadecabacter</taxon>
    </lineage>
</organism>
<keyword evidence="2" id="KW-0663">Pyridoxal phosphate</keyword>
<dbReference type="SUPFAM" id="SSF53686">
    <property type="entry name" value="Tryptophan synthase beta subunit-like PLP-dependent enzymes"/>
    <property type="match status" value="1"/>
</dbReference>
<dbReference type="InterPro" id="IPR036052">
    <property type="entry name" value="TrpB-like_PALP_sf"/>
</dbReference>
<dbReference type="Pfam" id="PF00291">
    <property type="entry name" value="PALP"/>
    <property type="match status" value="1"/>
</dbReference>
<evidence type="ECO:0000256" key="1">
    <source>
        <dbReference type="ARBA" id="ARBA00001933"/>
    </source>
</evidence>
<dbReference type="PANTHER" id="PTHR42937:SF1">
    <property type="entry name" value="DIAMINOPROPIONATE AMMONIA-LYASE"/>
    <property type="match status" value="1"/>
</dbReference>
<keyword evidence="3" id="KW-0456">Lyase</keyword>
<dbReference type="EMBL" id="CP012160">
    <property type="protein sequence ID" value="AKS45759.1"/>
    <property type="molecule type" value="Genomic_DNA"/>
</dbReference>
<accession>A0A0K0Y485</accession>
<dbReference type="PATRIC" id="fig|1458307.3.peg.1218"/>
<dbReference type="Gene3D" id="3.40.50.1100">
    <property type="match status" value="2"/>
</dbReference>
<dbReference type="InterPro" id="IPR001926">
    <property type="entry name" value="TrpB-like_PALP"/>
</dbReference>
<dbReference type="PANTHER" id="PTHR42937">
    <property type="match status" value="1"/>
</dbReference>
<dbReference type="AlphaFoldDB" id="A0A0K0Y485"/>